<keyword evidence="3" id="KW-0560">Oxidoreductase</keyword>
<keyword evidence="2" id="KW-0521">NADP</keyword>
<name>A0AAN6UYN6_9PEZI</name>
<dbReference type="GeneID" id="87821060"/>
<sequence>MFWAKSVSFDAAKDIPSLEGKVILVSGASSGLGKQAVLEYAQHNPRLIYLGARSADKANAAAKEIKEKYPKAAIEFLELDVASFASVKKAAATVLSTTDRLDILMLNAGIMAHPPGLTADGYELQIGTNHMGHALLTKLLLPLLLKTAAGTTTNGSQAKPSDVRVVTVASNGHIYATAPGIHFQTLRTPADEMGPLGRYFQSKLANVLWTRQLAALYPSLTVVSMHPGTVQTNLMNNTDDMGFFMRGLTKGLVKMNAFTPVEKGVRSQLWASVAPRSTTKDGKAKPDDFGKVVSGEYYEPVGVSGKMSALGRDDELTKKFWEWTEKELAGHVA</sequence>
<accession>A0AAN6UYN6</accession>
<keyword evidence="5" id="KW-1185">Reference proteome</keyword>
<proteinExistence type="inferred from homology"/>
<gene>
    <name evidence="4" type="ORF">C8A04DRAFT_39065</name>
</gene>
<dbReference type="InterPro" id="IPR002347">
    <property type="entry name" value="SDR_fam"/>
</dbReference>
<dbReference type="InterPro" id="IPR036291">
    <property type="entry name" value="NAD(P)-bd_dom_sf"/>
</dbReference>
<dbReference type="Gene3D" id="3.40.50.720">
    <property type="entry name" value="NAD(P)-binding Rossmann-like Domain"/>
    <property type="match status" value="1"/>
</dbReference>
<reference evidence="4" key="1">
    <citation type="journal article" date="2023" name="Mol. Phylogenet. Evol.">
        <title>Genome-scale phylogeny and comparative genomics of the fungal order Sordariales.</title>
        <authorList>
            <person name="Hensen N."/>
            <person name="Bonometti L."/>
            <person name="Westerberg I."/>
            <person name="Brannstrom I.O."/>
            <person name="Guillou S."/>
            <person name="Cros-Aarteil S."/>
            <person name="Calhoun S."/>
            <person name="Haridas S."/>
            <person name="Kuo A."/>
            <person name="Mondo S."/>
            <person name="Pangilinan J."/>
            <person name="Riley R."/>
            <person name="LaButti K."/>
            <person name="Andreopoulos B."/>
            <person name="Lipzen A."/>
            <person name="Chen C."/>
            <person name="Yan M."/>
            <person name="Daum C."/>
            <person name="Ng V."/>
            <person name="Clum A."/>
            <person name="Steindorff A."/>
            <person name="Ohm R.A."/>
            <person name="Martin F."/>
            <person name="Silar P."/>
            <person name="Natvig D.O."/>
            <person name="Lalanne C."/>
            <person name="Gautier V."/>
            <person name="Ament-Velasquez S.L."/>
            <person name="Kruys A."/>
            <person name="Hutchinson M.I."/>
            <person name="Powell A.J."/>
            <person name="Barry K."/>
            <person name="Miller A.N."/>
            <person name="Grigoriev I.V."/>
            <person name="Debuchy R."/>
            <person name="Gladieux P."/>
            <person name="Hiltunen Thoren M."/>
            <person name="Johannesson H."/>
        </authorList>
    </citation>
    <scope>NUCLEOTIDE SEQUENCE</scope>
    <source>
        <strain evidence="4">CBS 141.50</strain>
    </source>
</reference>
<organism evidence="4 5">
    <name type="scientific">Dichotomopilus funicola</name>
    <dbReference type="NCBI Taxonomy" id="1934379"/>
    <lineage>
        <taxon>Eukaryota</taxon>
        <taxon>Fungi</taxon>
        <taxon>Dikarya</taxon>
        <taxon>Ascomycota</taxon>
        <taxon>Pezizomycotina</taxon>
        <taxon>Sordariomycetes</taxon>
        <taxon>Sordariomycetidae</taxon>
        <taxon>Sordariales</taxon>
        <taxon>Chaetomiaceae</taxon>
        <taxon>Dichotomopilus</taxon>
    </lineage>
</organism>
<dbReference type="Proteomes" id="UP001302676">
    <property type="component" value="Unassembled WGS sequence"/>
</dbReference>
<dbReference type="PRINTS" id="PR00081">
    <property type="entry name" value="GDHRDH"/>
</dbReference>
<comment type="caution">
    <text evidence="4">The sequence shown here is derived from an EMBL/GenBank/DDBJ whole genome shotgun (WGS) entry which is preliminary data.</text>
</comment>
<dbReference type="PANTHER" id="PTHR24320:SF282">
    <property type="entry name" value="WW DOMAIN-CONTAINING OXIDOREDUCTASE"/>
    <property type="match status" value="1"/>
</dbReference>
<comment type="similarity">
    <text evidence="1">Belongs to the short-chain dehydrogenases/reductases (SDR) family.</text>
</comment>
<evidence type="ECO:0000313" key="4">
    <source>
        <dbReference type="EMBL" id="KAK4141449.1"/>
    </source>
</evidence>
<dbReference type="PANTHER" id="PTHR24320">
    <property type="entry name" value="RETINOL DEHYDROGENASE"/>
    <property type="match status" value="1"/>
</dbReference>
<evidence type="ECO:0000256" key="3">
    <source>
        <dbReference type="ARBA" id="ARBA00023002"/>
    </source>
</evidence>
<reference evidence="4" key="2">
    <citation type="submission" date="2023-05" db="EMBL/GenBank/DDBJ databases">
        <authorList>
            <consortium name="Lawrence Berkeley National Laboratory"/>
            <person name="Steindorff A."/>
            <person name="Hensen N."/>
            <person name="Bonometti L."/>
            <person name="Westerberg I."/>
            <person name="Brannstrom I.O."/>
            <person name="Guillou S."/>
            <person name="Cros-Aarteil S."/>
            <person name="Calhoun S."/>
            <person name="Haridas S."/>
            <person name="Kuo A."/>
            <person name="Mondo S."/>
            <person name="Pangilinan J."/>
            <person name="Riley R."/>
            <person name="Labutti K."/>
            <person name="Andreopoulos B."/>
            <person name="Lipzen A."/>
            <person name="Chen C."/>
            <person name="Yanf M."/>
            <person name="Daum C."/>
            <person name="Ng V."/>
            <person name="Clum A."/>
            <person name="Ohm R."/>
            <person name="Martin F."/>
            <person name="Silar P."/>
            <person name="Natvig D."/>
            <person name="Lalanne C."/>
            <person name="Gautier V."/>
            <person name="Ament-Velasquez S.L."/>
            <person name="Kruys A."/>
            <person name="Hutchinson M.I."/>
            <person name="Powell A.J."/>
            <person name="Barry K."/>
            <person name="Miller A.N."/>
            <person name="Grigoriev I.V."/>
            <person name="Debuchy R."/>
            <person name="Gladieux P."/>
            <person name="Thoren M.H."/>
            <person name="Johannesson H."/>
        </authorList>
    </citation>
    <scope>NUCLEOTIDE SEQUENCE</scope>
    <source>
        <strain evidence="4">CBS 141.50</strain>
    </source>
</reference>
<evidence type="ECO:0000256" key="2">
    <source>
        <dbReference type="ARBA" id="ARBA00022857"/>
    </source>
</evidence>
<dbReference type="Pfam" id="PF00106">
    <property type="entry name" value="adh_short"/>
    <property type="match status" value="1"/>
</dbReference>
<dbReference type="GO" id="GO:0016491">
    <property type="term" value="F:oxidoreductase activity"/>
    <property type="evidence" value="ECO:0007669"/>
    <property type="project" value="UniProtKB-KW"/>
</dbReference>
<dbReference type="RefSeq" id="XP_062634820.1">
    <property type="nucleotide sequence ID" value="XM_062784447.1"/>
</dbReference>
<dbReference type="EMBL" id="MU853611">
    <property type="protein sequence ID" value="KAK4141449.1"/>
    <property type="molecule type" value="Genomic_DNA"/>
</dbReference>
<dbReference type="AlphaFoldDB" id="A0AAN6UYN6"/>
<evidence type="ECO:0000256" key="1">
    <source>
        <dbReference type="ARBA" id="ARBA00006484"/>
    </source>
</evidence>
<protein>
    <submittedName>
        <fullName evidence="4">Uncharacterized protein</fullName>
    </submittedName>
</protein>
<evidence type="ECO:0000313" key="5">
    <source>
        <dbReference type="Proteomes" id="UP001302676"/>
    </source>
</evidence>
<dbReference type="SUPFAM" id="SSF51735">
    <property type="entry name" value="NAD(P)-binding Rossmann-fold domains"/>
    <property type="match status" value="1"/>
</dbReference>